<dbReference type="InterPro" id="IPR020904">
    <property type="entry name" value="Sc_DH/Rdtase_CS"/>
</dbReference>
<proteinExistence type="inferred from homology"/>
<evidence type="ECO:0000256" key="1">
    <source>
        <dbReference type="ARBA" id="ARBA00006484"/>
    </source>
</evidence>
<accession>A0A317PJR1</accession>
<organism evidence="2 3">
    <name type="scientific">Hoeflea marina</name>
    <dbReference type="NCBI Taxonomy" id="274592"/>
    <lineage>
        <taxon>Bacteria</taxon>
        <taxon>Pseudomonadati</taxon>
        <taxon>Pseudomonadota</taxon>
        <taxon>Alphaproteobacteria</taxon>
        <taxon>Hyphomicrobiales</taxon>
        <taxon>Rhizobiaceae</taxon>
        <taxon>Hoeflea</taxon>
    </lineage>
</organism>
<dbReference type="InterPro" id="IPR036291">
    <property type="entry name" value="NAD(P)-bd_dom_sf"/>
</dbReference>
<protein>
    <submittedName>
        <fullName evidence="2">NAD(P)-dependent dehydrogenase (Short-subunit alcohol dehydrogenase family)</fullName>
    </submittedName>
</protein>
<dbReference type="EMBL" id="QGTR01000003">
    <property type="protein sequence ID" value="PWW00260.1"/>
    <property type="molecule type" value="Genomic_DNA"/>
</dbReference>
<keyword evidence="3" id="KW-1185">Reference proteome</keyword>
<dbReference type="PROSITE" id="PS00061">
    <property type="entry name" value="ADH_SHORT"/>
    <property type="match status" value="1"/>
</dbReference>
<dbReference type="SUPFAM" id="SSF51735">
    <property type="entry name" value="NAD(P)-binding Rossmann-fold domains"/>
    <property type="match status" value="1"/>
</dbReference>
<dbReference type="Pfam" id="PF13561">
    <property type="entry name" value="adh_short_C2"/>
    <property type="match status" value="1"/>
</dbReference>
<evidence type="ECO:0000313" key="2">
    <source>
        <dbReference type="EMBL" id="PWW00260.1"/>
    </source>
</evidence>
<gene>
    <name evidence="2" type="ORF">DFR52_103463</name>
</gene>
<dbReference type="PRINTS" id="PR00081">
    <property type="entry name" value="GDHRDH"/>
</dbReference>
<comment type="similarity">
    <text evidence="1">Belongs to the short-chain dehydrogenases/reductases (SDR) family.</text>
</comment>
<dbReference type="InterPro" id="IPR002347">
    <property type="entry name" value="SDR_fam"/>
</dbReference>
<dbReference type="Proteomes" id="UP000246352">
    <property type="component" value="Unassembled WGS sequence"/>
</dbReference>
<dbReference type="PRINTS" id="PR00080">
    <property type="entry name" value="SDRFAMILY"/>
</dbReference>
<reference evidence="2 3" key="1">
    <citation type="submission" date="2018-05" db="EMBL/GenBank/DDBJ databases">
        <title>Genomic Encyclopedia of Type Strains, Phase IV (KMG-IV): sequencing the most valuable type-strain genomes for metagenomic binning, comparative biology and taxonomic classification.</title>
        <authorList>
            <person name="Goeker M."/>
        </authorList>
    </citation>
    <scope>NUCLEOTIDE SEQUENCE [LARGE SCALE GENOMIC DNA]</scope>
    <source>
        <strain evidence="2 3">DSM 16791</strain>
    </source>
</reference>
<evidence type="ECO:0000313" key="3">
    <source>
        <dbReference type="Proteomes" id="UP000246352"/>
    </source>
</evidence>
<dbReference type="GO" id="GO:0016616">
    <property type="term" value="F:oxidoreductase activity, acting on the CH-OH group of donors, NAD or NADP as acceptor"/>
    <property type="evidence" value="ECO:0007669"/>
    <property type="project" value="TreeGrafter"/>
</dbReference>
<dbReference type="FunFam" id="3.40.50.720:FF:000084">
    <property type="entry name" value="Short-chain dehydrogenase reductase"/>
    <property type="match status" value="1"/>
</dbReference>
<dbReference type="PANTHER" id="PTHR42760:SF123">
    <property type="entry name" value="OXIDOREDUCTASE"/>
    <property type="match status" value="1"/>
</dbReference>
<comment type="caution">
    <text evidence="2">The sequence shown here is derived from an EMBL/GenBank/DDBJ whole genome shotgun (WGS) entry which is preliminary data.</text>
</comment>
<dbReference type="OrthoDB" id="286404at2"/>
<dbReference type="RefSeq" id="WP_110032496.1">
    <property type="nucleotide sequence ID" value="NZ_QGTR01000003.1"/>
</dbReference>
<dbReference type="GO" id="GO:0030497">
    <property type="term" value="P:fatty acid elongation"/>
    <property type="evidence" value="ECO:0007669"/>
    <property type="project" value="TreeGrafter"/>
</dbReference>
<dbReference type="PANTHER" id="PTHR42760">
    <property type="entry name" value="SHORT-CHAIN DEHYDROGENASES/REDUCTASES FAMILY MEMBER"/>
    <property type="match status" value="1"/>
</dbReference>
<dbReference type="AlphaFoldDB" id="A0A317PJR1"/>
<name>A0A317PJR1_9HYPH</name>
<sequence length="245" mass="25415">MSSQSFAFAPGFTAVVVGGVGGIGAAIVRQFLELGATVSATGISQAEIDGFDAAGHERLSLGVLDVTDDAAMRAFAAGFDGVDALVNCAGILRRDREFDLDIFRQVLDVNLTGTFSACLAFRSALAARSGSIINIASMNAFSALPRIPAYCASKAGVVMLTKTLAHAWAQDGIRVNAVAPGFIETAINAEGRKDLAHYERISARTALKRWGQPDDVAGTVAFLAMPASSYVTGSVFAVDGGYLAS</sequence>
<dbReference type="Gene3D" id="3.40.50.720">
    <property type="entry name" value="NAD(P)-binding Rossmann-like Domain"/>
    <property type="match status" value="1"/>
</dbReference>